<dbReference type="PaxDb" id="3708-A0A078IXG6"/>
<dbReference type="EMBL" id="HG994368">
    <property type="protein sequence ID" value="CAF1825812.1"/>
    <property type="molecule type" value="Genomic_DNA"/>
</dbReference>
<organism evidence="3 4">
    <name type="scientific">Brassica napus</name>
    <name type="common">Rape</name>
    <dbReference type="NCBI Taxonomy" id="3708"/>
    <lineage>
        <taxon>Eukaryota</taxon>
        <taxon>Viridiplantae</taxon>
        <taxon>Streptophyta</taxon>
        <taxon>Embryophyta</taxon>
        <taxon>Tracheophyta</taxon>
        <taxon>Spermatophyta</taxon>
        <taxon>Magnoliopsida</taxon>
        <taxon>eudicotyledons</taxon>
        <taxon>Gunneridae</taxon>
        <taxon>Pentapetalae</taxon>
        <taxon>rosids</taxon>
        <taxon>malvids</taxon>
        <taxon>Brassicales</taxon>
        <taxon>Brassicaceae</taxon>
        <taxon>Brassiceae</taxon>
        <taxon>Brassica</taxon>
    </lineage>
</organism>
<dbReference type="AlphaFoldDB" id="A0A078IXG6"/>
<proteinExistence type="predicted"/>
<evidence type="ECO:0000313" key="2">
    <source>
        <dbReference type="EMBL" id="CAF1825812.1"/>
    </source>
</evidence>
<dbReference type="EMBL" id="LK033504">
    <property type="protein sequence ID" value="CDY56618.1"/>
    <property type="molecule type" value="Genomic_DNA"/>
</dbReference>
<feature type="compositionally biased region" description="Low complexity" evidence="1">
    <location>
        <begin position="37"/>
        <end position="49"/>
    </location>
</feature>
<keyword evidence="4" id="KW-1185">Reference proteome</keyword>
<dbReference type="Proteomes" id="UP001295469">
    <property type="component" value="Chromosome C04"/>
</dbReference>
<evidence type="ECO:0000256" key="1">
    <source>
        <dbReference type="SAM" id="MobiDB-lite"/>
    </source>
</evidence>
<dbReference type="Gramene" id="CDY56618">
    <property type="protein sequence ID" value="CDY56618"/>
    <property type="gene ID" value="GSBRNA2T00019797001"/>
</dbReference>
<feature type="compositionally biased region" description="Polar residues" evidence="1">
    <location>
        <begin position="11"/>
        <end position="30"/>
    </location>
</feature>
<reference evidence="2" key="3">
    <citation type="submission" date="2021-01" db="EMBL/GenBank/DDBJ databases">
        <authorList>
            <consortium name="Genoscope - CEA"/>
            <person name="William W."/>
        </authorList>
    </citation>
    <scope>NUCLEOTIDE SEQUENCE</scope>
</reference>
<gene>
    <name evidence="3" type="primary">BnaCnng30770D</name>
    <name evidence="2" type="ORF">DARMORV10_C04P18900.1</name>
    <name evidence="3" type="ORF">GSBRNA2T00019797001</name>
</gene>
<feature type="region of interest" description="Disordered" evidence="1">
    <location>
        <begin position="1"/>
        <end position="77"/>
    </location>
</feature>
<dbReference type="Proteomes" id="UP000028999">
    <property type="component" value="Unassembled WGS sequence"/>
</dbReference>
<name>A0A078IXG6_BRANA</name>
<sequence>MASTPPHWSLFTATTSNNRHTRHQQPNNRQWLPPRAPRSLSSASHVSLSNRKKLPTFSPQLTPNSSPPLSSDVSGRRSIRFVGMGTLSTPSLLS</sequence>
<evidence type="ECO:0000313" key="4">
    <source>
        <dbReference type="Proteomes" id="UP000028999"/>
    </source>
</evidence>
<reference evidence="3" key="2">
    <citation type="submission" date="2014-06" db="EMBL/GenBank/DDBJ databases">
        <authorList>
            <person name="Genoscope - CEA"/>
        </authorList>
    </citation>
    <scope>NUCLEOTIDE SEQUENCE</scope>
</reference>
<accession>A0A078IXG6</accession>
<protein>
    <submittedName>
        <fullName evidence="2">(rape) hypothetical protein</fullName>
    </submittedName>
    <submittedName>
        <fullName evidence="3">BnaCnng30770D protein</fullName>
    </submittedName>
</protein>
<evidence type="ECO:0000313" key="3">
    <source>
        <dbReference type="EMBL" id="CDY56618.1"/>
    </source>
</evidence>
<feature type="compositionally biased region" description="Polar residues" evidence="1">
    <location>
        <begin position="57"/>
        <end position="73"/>
    </location>
</feature>
<reference evidence="3 4" key="1">
    <citation type="journal article" date="2014" name="Science">
        <title>Plant genetics. Early allopolyploid evolution in the post-Neolithic Brassica napus oilseed genome.</title>
        <authorList>
            <person name="Chalhoub B."/>
            <person name="Denoeud F."/>
            <person name="Liu S."/>
            <person name="Parkin I.A."/>
            <person name="Tang H."/>
            <person name="Wang X."/>
            <person name="Chiquet J."/>
            <person name="Belcram H."/>
            <person name="Tong C."/>
            <person name="Samans B."/>
            <person name="Correa M."/>
            <person name="Da Silva C."/>
            <person name="Just J."/>
            <person name="Falentin C."/>
            <person name="Koh C.S."/>
            <person name="Le Clainche I."/>
            <person name="Bernard M."/>
            <person name="Bento P."/>
            <person name="Noel B."/>
            <person name="Labadie K."/>
            <person name="Alberti A."/>
            <person name="Charles M."/>
            <person name="Arnaud D."/>
            <person name="Guo H."/>
            <person name="Daviaud C."/>
            <person name="Alamery S."/>
            <person name="Jabbari K."/>
            <person name="Zhao M."/>
            <person name="Edger P.P."/>
            <person name="Chelaifa H."/>
            <person name="Tack D."/>
            <person name="Lassalle G."/>
            <person name="Mestiri I."/>
            <person name="Schnel N."/>
            <person name="Le Paslier M.C."/>
            <person name="Fan G."/>
            <person name="Renault V."/>
            <person name="Bayer P.E."/>
            <person name="Golicz A.A."/>
            <person name="Manoli S."/>
            <person name="Lee T.H."/>
            <person name="Thi V.H."/>
            <person name="Chalabi S."/>
            <person name="Hu Q."/>
            <person name="Fan C."/>
            <person name="Tollenaere R."/>
            <person name="Lu Y."/>
            <person name="Battail C."/>
            <person name="Shen J."/>
            <person name="Sidebottom C.H."/>
            <person name="Wang X."/>
            <person name="Canaguier A."/>
            <person name="Chauveau A."/>
            <person name="Berard A."/>
            <person name="Deniot G."/>
            <person name="Guan M."/>
            <person name="Liu Z."/>
            <person name="Sun F."/>
            <person name="Lim Y.P."/>
            <person name="Lyons E."/>
            <person name="Town C.D."/>
            <person name="Bancroft I."/>
            <person name="Wang X."/>
            <person name="Meng J."/>
            <person name="Ma J."/>
            <person name="Pires J.C."/>
            <person name="King G.J."/>
            <person name="Brunel D."/>
            <person name="Delourme R."/>
            <person name="Renard M."/>
            <person name="Aury J.M."/>
            <person name="Adams K.L."/>
            <person name="Batley J."/>
            <person name="Snowdon R.J."/>
            <person name="Tost J."/>
            <person name="Edwards D."/>
            <person name="Zhou Y."/>
            <person name="Hua W."/>
            <person name="Sharpe A.G."/>
            <person name="Paterson A.H."/>
            <person name="Guan C."/>
            <person name="Wincker P."/>
        </authorList>
    </citation>
    <scope>NUCLEOTIDE SEQUENCE [LARGE SCALE GENOMIC DNA]</scope>
    <source>
        <strain evidence="4">cv. Darmor-bzh</strain>
    </source>
</reference>